<sequence>MAFLAARSVDPVPSDPPTVQAGRRAGAILTVDLAAIAENYRLLRRQAGRAACAAVVKADAYGLGAARVAPTLARAGCRDFFVAHLEEGLALRAILGRGPRIAVLHGAPPGTEGDCRAQDLVPVLNDLEQVAAWRGLARRRDEVLPAILQVDTGMARFGLPRADLDRLLAGPDGLAGLSLDLVMSHLACADTPDHPANAEQHAAFASLRSRLPGVPASLAASSGIFLGPAFQADLVRPGAALYGVNPQPGRPNPMRPVVRLQARILQLREVAAGAGIGYGHTAVARRPMRLAVVAAGYADGYLRSASGRGMAFAGPHPLAGVGRVSMDSLILDVTDVPPEAVPLGGFVDLIGPGHGVDALAEAAGTIGYEVLTSLGARYHRVYREA</sequence>
<dbReference type="Pfam" id="PF01168">
    <property type="entry name" value="Ala_racemase_N"/>
    <property type="match status" value="1"/>
</dbReference>
<dbReference type="InterPro" id="IPR011079">
    <property type="entry name" value="Ala_racemase_C"/>
</dbReference>
<dbReference type="EC" id="5.1.1.1" evidence="4 7"/>
<dbReference type="GO" id="GO:0030632">
    <property type="term" value="P:D-alanine biosynthetic process"/>
    <property type="evidence" value="ECO:0007669"/>
    <property type="project" value="UniProtKB-UniRule"/>
</dbReference>
<comment type="similarity">
    <text evidence="3 7">Belongs to the alanine racemase family.</text>
</comment>
<dbReference type="NCBIfam" id="TIGR00492">
    <property type="entry name" value="alr"/>
    <property type="match status" value="1"/>
</dbReference>
<evidence type="ECO:0000256" key="8">
    <source>
        <dbReference type="PIRSR" id="PIRSR600821-50"/>
    </source>
</evidence>
<dbReference type="AlphaFoldDB" id="A0A509E9D2"/>
<evidence type="ECO:0000256" key="4">
    <source>
        <dbReference type="ARBA" id="ARBA00013089"/>
    </source>
</evidence>
<dbReference type="Proteomes" id="UP000410984">
    <property type="component" value="Unassembled WGS sequence"/>
</dbReference>
<dbReference type="Pfam" id="PF00842">
    <property type="entry name" value="Ala_racemase_C"/>
    <property type="match status" value="1"/>
</dbReference>
<evidence type="ECO:0000256" key="5">
    <source>
        <dbReference type="ARBA" id="ARBA00022898"/>
    </source>
</evidence>
<protein>
    <recommendedName>
        <fullName evidence="4 7">Alanine racemase</fullName>
        <ecNumber evidence="4 7">5.1.1.1</ecNumber>
    </recommendedName>
</protein>
<name>A0A509E9D2_9HYPH</name>
<evidence type="ECO:0000313" key="12">
    <source>
        <dbReference type="Proteomes" id="UP000410984"/>
    </source>
</evidence>
<dbReference type="GO" id="GO:0030170">
    <property type="term" value="F:pyridoxal phosphate binding"/>
    <property type="evidence" value="ECO:0007669"/>
    <property type="project" value="UniProtKB-UniRule"/>
</dbReference>
<dbReference type="PRINTS" id="PR00992">
    <property type="entry name" value="ALARACEMASE"/>
</dbReference>
<dbReference type="GO" id="GO:0005829">
    <property type="term" value="C:cytosol"/>
    <property type="evidence" value="ECO:0007669"/>
    <property type="project" value="TreeGrafter"/>
</dbReference>
<dbReference type="OrthoDB" id="9813814at2"/>
<comment type="pathway">
    <text evidence="7">Amino-acid biosynthesis; D-alanine biosynthesis; D-alanine from L-alanine: step 1/1.</text>
</comment>
<dbReference type="InterPro" id="IPR029066">
    <property type="entry name" value="PLP-binding_barrel"/>
</dbReference>
<evidence type="ECO:0000256" key="9">
    <source>
        <dbReference type="PIRSR" id="PIRSR600821-52"/>
    </source>
</evidence>
<dbReference type="InterPro" id="IPR020622">
    <property type="entry name" value="Ala_racemase_pyridoxalP-BS"/>
</dbReference>
<comment type="catalytic activity">
    <reaction evidence="1 7">
        <text>L-alanine = D-alanine</text>
        <dbReference type="Rhea" id="RHEA:20249"/>
        <dbReference type="ChEBI" id="CHEBI:57416"/>
        <dbReference type="ChEBI" id="CHEBI:57972"/>
        <dbReference type="EC" id="5.1.1.1"/>
    </reaction>
</comment>
<dbReference type="EMBL" id="CABFPH010000013">
    <property type="protein sequence ID" value="VUD70817.1"/>
    <property type="molecule type" value="Genomic_DNA"/>
</dbReference>
<dbReference type="InterPro" id="IPR000821">
    <property type="entry name" value="Ala_racemase"/>
</dbReference>
<dbReference type="RefSeq" id="WP_142582378.1">
    <property type="nucleotide sequence ID" value="NZ_CABFPH010000013.1"/>
</dbReference>
<dbReference type="SUPFAM" id="SSF50621">
    <property type="entry name" value="Alanine racemase C-terminal domain-like"/>
    <property type="match status" value="1"/>
</dbReference>
<dbReference type="InterPro" id="IPR001608">
    <property type="entry name" value="Ala_racemase_N"/>
</dbReference>
<accession>A0A509E9D2</accession>
<gene>
    <name evidence="11" type="primary">alr_1</name>
    <name evidence="11" type="ORF">MET9862_01390</name>
</gene>
<feature type="binding site" evidence="7 9">
    <location>
        <position position="326"/>
    </location>
    <ligand>
        <name>substrate</name>
    </ligand>
</feature>
<dbReference type="UniPathway" id="UPA00042">
    <property type="reaction ID" value="UER00497"/>
</dbReference>
<keyword evidence="6 7" id="KW-0413">Isomerase</keyword>
<dbReference type="CDD" id="cd00430">
    <property type="entry name" value="PLPDE_III_AR"/>
    <property type="match status" value="1"/>
</dbReference>
<dbReference type="InterPro" id="IPR009006">
    <property type="entry name" value="Ala_racemase/Decarboxylase_C"/>
</dbReference>
<proteinExistence type="inferred from homology"/>
<comment type="cofactor">
    <cofactor evidence="2 7 8">
        <name>pyridoxal 5'-phosphate</name>
        <dbReference type="ChEBI" id="CHEBI:597326"/>
    </cofactor>
</comment>
<feature type="active site" description="Proton acceptor; specific for D-alanine" evidence="7">
    <location>
        <position position="57"/>
    </location>
</feature>
<keyword evidence="5 7" id="KW-0663">Pyridoxal phosphate</keyword>
<evidence type="ECO:0000256" key="7">
    <source>
        <dbReference type="HAMAP-Rule" id="MF_01201"/>
    </source>
</evidence>
<feature type="domain" description="Alanine racemase C-terminal" evidence="10">
    <location>
        <begin position="257"/>
        <end position="383"/>
    </location>
</feature>
<evidence type="ECO:0000313" key="11">
    <source>
        <dbReference type="EMBL" id="VUD70817.1"/>
    </source>
</evidence>
<dbReference type="PANTHER" id="PTHR30511:SF0">
    <property type="entry name" value="ALANINE RACEMASE, CATABOLIC-RELATED"/>
    <property type="match status" value="1"/>
</dbReference>
<feature type="modified residue" description="N6-(pyridoxal phosphate)lysine" evidence="7 8">
    <location>
        <position position="57"/>
    </location>
</feature>
<evidence type="ECO:0000259" key="10">
    <source>
        <dbReference type="SMART" id="SM01005"/>
    </source>
</evidence>
<evidence type="ECO:0000256" key="3">
    <source>
        <dbReference type="ARBA" id="ARBA00007880"/>
    </source>
</evidence>
<feature type="active site" description="Proton acceptor; specific for L-alanine" evidence="7">
    <location>
        <position position="278"/>
    </location>
</feature>
<dbReference type="SMART" id="SM01005">
    <property type="entry name" value="Ala_racemase_C"/>
    <property type="match status" value="1"/>
</dbReference>
<dbReference type="Gene3D" id="2.40.37.10">
    <property type="entry name" value="Lyase, Ornithine Decarboxylase, Chain A, domain 1"/>
    <property type="match status" value="1"/>
</dbReference>
<evidence type="ECO:0000256" key="1">
    <source>
        <dbReference type="ARBA" id="ARBA00000316"/>
    </source>
</evidence>
<dbReference type="SUPFAM" id="SSF51419">
    <property type="entry name" value="PLP-binding barrel"/>
    <property type="match status" value="1"/>
</dbReference>
<dbReference type="GO" id="GO:0008784">
    <property type="term" value="F:alanine racemase activity"/>
    <property type="evidence" value="ECO:0007669"/>
    <property type="project" value="UniProtKB-UniRule"/>
</dbReference>
<evidence type="ECO:0000256" key="2">
    <source>
        <dbReference type="ARBA" id="ARBA00001933"/>
    </source>
</evidence>
<dbReference type="HAMAP" id="MF_01201">
    <property type="entry name" value="Ala_racemase"/>
    <property type="match status" value="1"/>
</dbReference>
<feature type="binding site" evidence="7 9">
    <location>
        <position position="156"/>
    </location>
    <ligand>
        <name>substrate</name>
    </ligand>
</feature>
<comment type="function">
    <text evidence="7">Catalyzes the interconversion of L-alanine and D-alanine. May also act on other amino acids.</text>
</comment>
<reference evidence="11 12" key="1">
    <citation type="submission" date="2019-06" db="EMBL/GenBank/DDBJ databases">
        <authorList>
            <person name="Rodrigo-Torres L."/>
            <person name="Arahal R. D."/>
            <person name="Lucena T."/>
        </authorList>
    </citation>
    <scope>NUCLEOTIDE SEQUENCE [LARGE SCALE GENOMIC DNA]</scope>
    <source>
        <strain evidence="11 12">SB0023/3</strain>
    </source>
</reference>
<organism evidence="11 12">
    <name type="scientific">Methylobacterium symbioticum</name>
    <dbReference type="NCBI Taxonomy" id="2584084"/>
    <lineage>
        <taxon>Bacteria</taxon>
        <taxon>Pseudomonadati</taxon>
        <taxon>Pseudomonadota</taxon>
        <taxon>Alphaproteobacteria</taxon>
        <taxon>Hyphomicrobiales</taxon>
        <taxon>Methylobacteriaceae</taxon>
        <taxon>Methylobacterium</taxon>
    </lineage>
</organism>
<dbReference type="PROSITE" id="PS00395">
    <property type="entry name" value="ALANINE_RACEMASE"/>
    <property type="match status" value="1"/>
</dbReference>
<keyword evidence="12" id="KW-1185">Reference proteome</keyword>
<dbReference type="PANTHER" id="PTHR30511">
    <property type="entry name" value="ALANINE RACEMASE"/>
    <property type="match status" value="1"/>
</dbReference>
<dbReference type="Gene3D" id="3.20.20.10">
    <property type="entry name" value="Alanine racemase"/>
    <property type="match status" value="1"/>
</dbReference>
<evidence type="ECO:0000256" key="6">
    <source>
        <dbReference type="ARBA" id="ARBA00023235"/>
    </source>
</evidence>